<dbReference type="PANTHER" id="PTHR42847:SF8">
    <property type="entry name" value="CONSERVED PROTEIN"/>
    <property type="match status" value="1"/>
</dbReference>
<dbReference type="GO" id="GO:0046306">
    <property type="term" value="P:alkanesulfonate catabolic process"/>
    <property type="evidence" value="ECO:0007669"/>
    <property type="project" value="TreeGrafter"/>
</dbReference>
<organism evidence="6 7">
    <name type="scientific">Jiangella alba</name>
    <dbReference type="NCBI Taxonomy" id="561176"/>
    <lineage>
        <taxon>Bacteria</taxon>
        <taxon>Bacillati</taxon>
        <taxon>Actinomycetota</taxon>
        <taxon>Actinomycetes</taxon>
        <taxon>Jiangellales</taxon>
        <taxon>Jiangellaceae</taxon>
        <taxon>Jiangella</taxon>
    </lineage>
</organism>
<evidence type="ECO:0000259" key="5">
    <source>
        <dbReference type="Pfam" id="PF00296"/>
    </source>
</evidence>
<dbReference type="Pfam" id="PF00296">
    <property type="entry name" value="Bac_luciferase"/>
    <property type="match status" value="1"/>
</dbReference>
<reference evidence="7" key="1">
    <citation type="submission" date="2016-10" db="EMBL/GenBank/DDBJ databases">
        <authorList>
            <person name="Varghese N."/>
            <person name="Submissions S."/>
        </authorList>
    </citation>
    <scope>NUCLEOTIDE SEQUENCE [LARGE SCALE GENOMIC DNA]</scope>
    <source>
        <strain evidence="7">DSM 45237</strain>
    </source>
</reference>
<protein>
    <submittedName>
        <fullName evidence="6">Luciferase-like monooxygenase</fullName>
    </submittedName>
</protein>
<feature type="domain" description="Luciferase-like" evidence="5">
    <location>
        <begin position="15"/>
        <end position="262"/>
    </location>
</feature>
<dbReference type="AlphaFoldDB" id="A0A1H5P9B2"/>
<evidence type="ECO:0000313" key="6">
    <source>
        <dbReference type="EMBL" id="SEF10436.1"/>
    </source>
</evidence>
<keyword evidence="2" id="KW-0288">FMN</keyword>
<keyword evidence="1" id="KW-0285">Flavoprotein</keyword>
<evidence type="ECO:0000313" key="7">
    <source>
        <dbReference type="Proteomes" id="UP000181980"/>
    </source>
</evidence>
<dbReference type="RefSeq" id="WP_216094021.1">
    <property type="nucleotide sequence ID" value="NZ_FNUC01000004.1"/>
</dbReference>
<dbReference type="SUPFAM" id="SSF51679">
    <property type="entry name" value="Bacterial luciferase-like"/>
    <property type="match status" value="1"/>
</dbReference>
<name>A0A1H5P9B2_9ACTN</name>
<dbReference type="InterPro" id="IPR050172">
    <property type="entry name" value="SsuD_RutA_monooxygenase"/>
</dbReference>
<dbReference type="Gene3D" id="3.20.20.30">
    <property type="entry name" value="Luciferase-like domain"/>
    <property type="match status" value="1"/>
</dbReference>
<evidence type="ECO:0000256" key="1">
    <source>
        <dbReference type="ARBA" id="ARBA00022630"/>
    </source>
</evidence>
<evidence type="ECO:0000256" key="4">
    <source>
        <dbReference type="ARBA" id="ARBA00023033"/>
    </source>
</evidence>
<dbReference type="Proteomes" id="UP000181980">
    <property type="component" value="Unassembled WGS sequence"/>
</dbReference>
<proteinExistence type="predicted"/>
<dbReference type="InterPro" id="IPR011251">
    <property type="entry name" value="Luciferase-like_dom"/>
</dbReference>
<gene>
    <name evidence="6" type="ORF">SAMN04488561_3938</name>
</gene>
<evidence type="ECO:0000256" key="3">
    <source>
        <dbReference type="ARBA" id="ARBA00023002"/>
    </source>
</evidence>
<dbReference type="InterPro" id="IPR036661">
    <property type="entry name" value="Luciferase-like_sf"/>
</dbReference>
<keyword evidence="3" id="KW-0560">Oxidoreductase</keyword>
<dbReference type="STRING" id="561176.SAMN04488561_3938"/>
<accession>A0A1H5P9B2</accession>
<dbReference type="GO" id="GO:0008726">
    <property type="term" value="F:alkanesulfonate monooxygenase activity"/>
    <property type="evidence" value="ECO:0007669"/>
    <property type="project" value="TreeGrafter"/>
</dbReference>
<dbReference type="EMBL" id="FNUC01000004">
    <property type="protein sequence ID" value="SEF10436.1"/>
    <property type="molecule type" value="Genomic_DNA"/>
</dbReference>
<evidence type="ECO:0000256" key="2">
    <source>
        <dbReference type="ARBA" id="ARBA00022643"/>
    </source>
</evidence>
<sequence length="304" mass="32887">MNEVSFGIKTTQVHVDYADLVRVWREADEVPVLADAWLWDHLVPIIGPPTTPGHEGWTLLAALAAQTSRIRLGHLVTSNRFRSPALLAKMAATVDIVSGGRLILGLGVGATDAHGAGQEFAAREHAAYGLPLVPPAEGRAALAEASTIVRRLWSEESFDFDGEHYTLRGAVCEPKPVQRPGPPLLIGAYGPRSLRVVAEHADVWNVPGPPHFDLALLRERSALLDQHCAEIGRDPATIVRSVQLIVDYEQPAATRAMVEELIDAGFGHIVLSVRPPFPDGVAHWLADEIIAPVYPLARTATRAV</sequence>
<keyword evidence="4 6" id="KW-0503">Monooxygenase</keyword>
<dbReference type="PANTHER" id="PTHR42847">
    <property type="entry name" value="ALKANESULFONATE MONOOXYGENASE"/>
    <property type="match status" value="1"/>
</dbReference>
<keyword evidence="7" id="KW-1185">Reference proteome</keyword>